<evidence type="ECO:0008006" key="8">
    <source>
        <dbReference type="Google" id="ProtNLM"/>
    </source>
</evidence>
<keyword evidence="2 4" id="KW-0812">Transmembrane</keyword>
<evidence type="ECO:0000256" key="5">
    <source>
        <dbReference type="RuleBase" id="RU000488"/>
    </source>
</evidence>
<comment type="similarity">
    <text evidence="5">Belongs to the mitochondrial carrier (TC 2.A.29) family.</text>
</comment>
<evidence type="ECO:0000256" key="3">
    <source>
        <dbReference type="ARBA" id="ARBA00023136"/>
    </source>
</evidence>
<dbReference type="Proteomes" id="UP001190700">
    <property type="component" value="Unassembled WGS sequence"/>
</dbReference>
<comment type="caution">
    <text evidence="6">The sequence shown here is derived from an EMBL/GenBank/DDBJ whole genome shotgun (WGS) entry which is preliminary data.</text>
</comment>
<keyword evidence="7" id="KW-1185">Reference proteome</keyword>
<dbReference type="SUPFAM" id="SSF103506">
    <property type="entry name" value="Mitochondrial carrier"/>
    <property type="match status" value="1"/>
</dbReference>
<keyword evidence="3 4" id="KW-0472">Membrane</keyword>
<dbReference type="GO" id="GO:0016020">
    <property type="term" value="C:membrane"/>
    <property type="evidence" value="ECO:0007669"/>
    <property type="project" value="UniProtKB-SubCell"/>
</dbReference>
<dbReference type="PANTHER" id="PTHR47567">
    <property type="entry name" value="MITOCHONDRIAL SUBSTRATE/SOLUTE CARRIER"/>
    <property type="match status" value="1"/>
</dbReference>
<evidence type="ECO:0000313" key="7">
    <source>
        <dbReference type="Proteomes" id="UP001190700"/>
    </source>
</evidence>
<dbReference type="PROSITE" id="PS50920">
    <property type="entry name" value="SOLCAR"/>
    <property type="match status" value="1"/>
</dbReference>
<dbReference type="EMBL" id="LGRX02009885">
    <property type="protein sequence ID" value="KAK3271266.1"/>
    <property type="molecule type" value="Genomic_DNA"/>
</dbReference>
<dbReference type="InterPro" id="IPR018108">
    <property type="entry name" value="MCP_transmembrane"/>
</dbReference>
<evidence type="ECO:0000256" key="4">
    <source>
        <dbReference type="PROSITE-ProRule" id="PRU00282"/>
    </source>
</evidence>
<dbReference type="PANTHER" id="PTHR47567:SF1">
    <property type="entry name" value="NAD-DEPENDENT EPIMERASE_DEHYDRATASE DOMAIN-CONTAINING PROTEIN"/>
    <property type="match status" value="1"/>
</dbReference>
<feature type="repeat" description="Solcar" evidence="4">
    <location>
        <begin position="312"/>
        <end position="393"/>
    </location>
</feature>
<proteinExistence type="inferred from homology"/>
<dbReference type="Pfam" id="PF00153">
    <property type="entry name" value="Mito_carr"/>
    <property type="match status" value="2"/>
</dbReference>
<organism evidence="6 7">
    <name type="scientific">Cymbomonas tetramitiformis</name>
    <dbReference type="NCBI Taxonomy" id="36881"/>
    <lineage>
        <taxon>Eukaryota</taxon>
        <taxon>Viridiplantae</taxon>
        <taxon>Chlorophyta</taxon>
        <taxon>Pyramimonadophyceae</taxon>
        <taxon>Pyramimonadales</taxon>
        <taxon>Pyramimonadaceae</taxon>
        <taxon>Cymbomonas</taxon>
    </lineage>
</organism>
<protein>
    <recommendedName>
        <fullName evidence="8">Mitochondrial carrier protein</fullName>
    </recommendedName>
</protein>
<dbReference type="AlphaFoldDB" id="A0AAE0G5K0"/>
<name>A0AAE0G5K0_9CHLO</name>
<reference evidence="6 7" key="1">
    <citation type="journal article" date="2015" name="Genome Biol. Evol.">
        <title>Comparative Genomics of a Bacterivorous Green Alga Reveals Evolutionary Causalities and Consequences of Phago-Mixotrophic Mode of Nutrition.</title>
        <authorList>
            <person name="Burns J.A."/>
            <person name="Paasch A."/>
            <person name="Narechania A."/>
            <person name="Kim E."/>
        </authorList>
    </citation>
    <scope>NUCLEOTIDE SEQUENCE [LARGE SCALE GENOMIC DNA]</scope>
    <source>
        <strain evidence="6 7">PLY_AMNH</strain>
    </source>
</reference>
<accession>A0AAE0G5K0</accession>
<comment type="subcellular location">
    <subcellularLocation>
        <location evidence="1">Membrane</location>
        <topology evidence="1">Multi-pass membrane protein</topology>
    </subcellularLocation>
</comment>
<evidence type="ECO:0000256" key="1">
    <source>
        <dbReference type="ARBA" id="ARBA00004141"/>
    </source>
</evidence>
<evidence type="ECO:0000313" key="6">
    <source>
        <dbReference type="EMBL" id="KAK3271266.1"/>
    </source>
</evidence>
<evidence type="ECO:0000256" key="2">
    <source>
        <dbReference type="ARBA" id="ARBA00022692"/>
    </source>
</evidence>
<keyword evidence="5" id="KW-0813">Transport</keyword>
<gene>
    <name evidence="6" type="ORF">CYMTET_20375</name>
</gene>
<sequence length="491" mass="51721">MLRPSSKTGPAERATPRHVPFRFACIVASLHAIGTVQARVQAKGGGGEKPRHFIELAYMASGRQVNALLCNTKRCISHDSTPFPKANRFISSRCGKAIAPQKANALLTSKRSLGTSHFSTCASSGVRRAATPTVETGENTPSFEDLSNAPIMPTKFKHAASGRSVGDSPKLIATALSLTIMTCVFWTISGELGASEADASVAAATAATAASPMFGPVWEKALNRAFKGGVAGFIAGLAQVGAFMWLRTAMNFQYANGGTLSSSLKTLYADGGVARFYKGVGFAAVQAPLSRFGDTAANAGVLVLLEVYWPEGPVALKSIAAASAAAAWRIVLTPIDTFKTTRQVQGEVAYDLLVKKVKKGGFGELYGGALGNFVASWVGSYPWFAVYNTLQANIAPADGIEGLARNAFIGFCASSTSDVISNSIRVVKTVRQTSPDPNMGYRRAVTSIVNKDGVKALFGRGLTTRLLTNGLQGTFFSVVWKAIEAELIKGS</sequence>
<dbReference type="InterPro" id="IPR023395">
    <property type="entry name" value="MCP_dom_sf"/>
</dbReference>
<dbReference type="Gene3D" id="1.50.40.10">
    <property type="entry name" value="Mitochondrial carrier domain"/>
    <property type="match status" value="1"/>
</dbReference>